<evidence type="ECO:0000259" key="7">
    <source>
        <dbReference type="PROSITE" id="PS50262"/>
    </source>
</evidence>
<keyword evidence="3 6" id="KW-0812">Transmembrane</keyword>
<comment type="caution">
    <text evidence="8">The sequence shown here is derived from an EMBL/GenBank/DDBJ whole genome shotgun (WGS) entry which is preliminary data.</text>
</comment>
<evidence type="ECO:0000256" key="5">
    <source>
        <dbReference type="ARBA" id="ARBA00023136"/>
    </source>
</evidence>
<comment type="subcellular location">
    <subcellularLocation>
        <location evidence="1">Cell membrane</location>
        <topology evidence="1">Multi-pass membrane protein</topology>
    </subcellularLocation>
</comment>
<evidence type="ECO:0000256" key="4">
    <source>
        <dbReference type="ARBA" id="ARBA00022989"/>
    </source>
</evidence>
<evidence type="ECO:0000313" key="9">
    <source>
        <dbReference type="Proteomes" id="UP001159427"/>
    </source>
</evidence>
<feature type="domain" description="G-protein coupled receptors family 1 profile" evidence="7">
    <location>
        <begin position="1"/>
        <end position="185"/>
    </location>
</feature>
<feature type="non-terminal residue" evidence="8">
    <location>
        <position position="1"/>
    </location>
</feature>
<name>A0ABN8M3Y9_9CNID</name>
<dbReference type="EMBL" id="CALNXI010000236">
    <property type="protein sequence ID" value="CAH3022839.1"/>
    <property type="molecule type" value="Genomic_DNA"/>
</dbReference>
<dbReference type="Pfam" id="PF00001">
    <property type="entry name" value="7tm_1"/>
    <property type="match status" value="1"/>
</dbReference>
<dbReference type="SUPFAM" id="SSF81321">
    <property type="entry name" value="Family A G protein-coupled receptor-like"/>
    <property type="match status" value="1"/>
</dbReference>
<reference evidence="8 9" key="1">
    <citation type="submission" date="2022-05" db="EMBL/GenBank/DDBJ databases">
        <authorList>
            <consortium name="Genoscope - CEA"/>
            <person name="William W."/>
        </authorList>
    </citation>
    <scope>NUCLEOTIDE SEQUENCE [LARGE SCALE GENOMIC DNA]</scope>
</reference>
<keyword evidence="9" id="KW-1185">Reference proteome</keyword>
<organism evidence="8 9">
    <name type="scientific">Porites evermanni</name>
    <dbReference type="NCBI Taxonomy" id="104178"/>
    <lineage>
        <taxon>Eukaryota</taxon>
        <taxon>Metazoa</taxon>
        <taxon>Cnidaria</taxon>
        <taxon>Anthozoa</taxon>
        <taxon>Hexacorallia</taxon>
        <taxon>Scleractinia</taxon>
        <taxon>Fungiina</taxon>
        <taxon>Poritidae</taxon>
        <taxon>Porites</taxon>
    </lineage>
</organism>
<keyword evidence="4 6" id="KW-1133">Transmembrane helix</keyword>
<dbReference type="Gene3D" id="1.20.1070.10">
    <property type="entry name" value="Rhodopsin 7-helix transmembrane proteins"/>
    <property type="match status" value="1"/>
</dbReference>
<dbReference type="PRINTS" id="PR00237">
    <property type="entry name" value="GPCRRHODOPSN"/>
</dbReference>
<gene>
    <name evidence="8" type="ORF">PEVE_00017077</name>
</gene>
<dbReference type="InterPro" id="IPR000276">
    <property type="entry name" value="GPCR_Rhodpsn"/>
</dbReference>
<dbReference type="Proteomes" id="UP001159427">
    <property type="component" value="Unassembled WGS sequence"/>
</dbReference>
<dbReference type="CDD" id="cd00637">
    <property type="entry name" value="7tm_classA_rhodopsin-like"/>
    <property type="match status" value="1"/>
</dbReference>
<keyword evidence="2" id="KW-1003">Cell membrane</keyword>
<sequence>NSLILAVLRKESSLHPPSKIMFRNLAIADFCAGIIAEPVIAICWLSVVNKRWDICRFALIATHITGYILGSTSLFTLTTISVDRLLALLLGLKYRQVVTLKRTGLTIAVSWAVSIVSTTFYFWNYVITSWISSVAISLCLCTSFFSYSKIFLTLRHHRVRAQDHVNQQQQSQAIPMNIVRYKKAV</sequence>
<evidence type="ECO:0000256" key="3">
    <source>
        <dbReference type="ARBA" id="ARBA00022692"/>
    </source>
</evidence>
<proteinExistence type="predicted"/>
<feature type="non-terminal residue" evidence="8">
    <location>
        <position position="185"/>
    </location>
</feature>
<evidence type="ECO:0000256" key="1">
    <source>
        <dbReference type="ARBA" id="ARBA00004651"/>
    </source>
</evidence>
<accession>A0ABN8M3Y9</accession>
<feature type="transmembrane region" description="Helical" evidence="6">
    <location>
        <begin position="67"/>
        <end position="92"/>
    </location>
</feature>
<protein>
    <recommendedName>
        <fullName evidence="7">G-protein coupled receptors family 1 profile domain-containing protein</fullName>
    </recommendedName>
</protein>
<keyword evidence="5 6" id="KW-0472">Membrane</keyword>
<dbReference type="PROSITE" id="PS50262">
    <property type="entry name" value="G_PROTEIN_RECEP_F1_2"/>
    <property type="match status" value="1"/>
</dbReference>
<dbReference type="InterPro" id="IPR017452">
    <property type="entry name" value="GPCR_Rhodpsn_7TM"/>
</dbReference>
<evidence type="ECO:0000313" key="8">
    <source>
        <dbReference type="EMBL" id="CAH3022839.1"/>
    </source>
</evidence>
<feature type="transmembrane region" description="Helical" evidence="6">
    <location>
        <begin position="21"/>
        <end position="47"/>
    </location>
</feature>
<feature type="transmembrane region" description="Helical" evidence="6">
    <location>
        <begin position="129"/>
        <end position="152"/>
    </location>
</feature>
<dbReference type="PANTHER" id="PTHR22750">
    <property type="entry name" value="G-PROTEIN COUPLED RECEPTOR"/>
    <property type="match status" value="1"/>
</dbReference>
<evidence type="ECO:0000256" key="6">
    <source>
        <dbReference type="SAM" id="Phobius"/>
    </source>
</evidence>
<evidence type="ECO:0000256" key="2">
    <source>
        <dbReference type="ARBA" id="ARBA00022475"/>
    </source>
</evidence>